<reference evidence="1 2" key="1">
    <citation type="submission" date="2019-02" db="EMBL/GenBank/DDBJ databases">
        <title>Genome sequence of the sea-ice species Brumimicrobium glaciale.</title>
        <authorList>
            <person name="Bowman J.P."/>
        </authorList>
    </citation>
    <scope>NUCLEOTIDE SEQUENCE [LARGE SCALE GENOMIC DNA]</scope>
    <source>
        <strain evidence="1 2">IC156</strain>
    </source>
</reference>
<dbReference type="RefSeq" id="WP_130095018.1">
    <property type="nucleotide sequence ID" value="NZ_SETE01000009.1"/>
</dbReference>
<keyword evidence="2" id="KW-1185">Reference proteome</keyword>
<comment type="caution">
    <text evidence="1">The sequence shown here is derived from an EMBL/GenBank/DDBJ whole genome shotgun (WGS) entry which is preliminary data.</text>
</comment>
<gene>
    <name evidence="1" type="ORF">ERX46_16755</name>
</gene>
<sequence>MIYPLQRLILTFTLFISPITFCQNIFVDQSLKQSISLYDLEAPLQLWLDFLISENDISGSKYWNIGEVNRYSDSTYFQLHDLDYFNIGDKVKTLQYGTTVLSITQHDSLYKITSKFQVNYNDSISITPFIFHVYAKKEESSGALKLFNPYPINLDLNMTSQKVGFITYVYPTNHKFNKRLARKQSRLLKQVAKDFAFELSNYQFVFSQDKSSFFELRGYDFHFENIGLDVPSGKADVKNGIVYSHGCNEFYPHELIHLFLNPKYPNAHSWFIEGFATYFGQSRGQSLEWHLQKLKNYLNMYPEIDLNTLLNLGNMDYISGYKYVLGGFFIQIAYEQGGSEKVKQLLNSGSSDEDFYLALESVLGIKQSSLNEYIREYFN</sequence>
<dbReference type="OrthoDB" id="788362at2"/>
<proteinExistence type="predicted"/>
<name>A0A4Q4KE48_9FLAO</name>
<protein>
    <recommendedName>
        <fullName evidence="3">Peptidase MA-like domain-containing protein</fullName>
    </recommendedName>
</protein>
<dbReference type="AlphaFoldDB" id="A0A4Q4KE48"/>
<evidence type="ECO:0000313" key="2">
    <source>
        <dbReference type="Proteomes" id="UP000293952"/>
    </source>
</evidence>
<evidence type="ECO:0008006" key="3">
    <source>
        <dbReference type="Google" id="ProtNLM"/>
    </source>
</evidence>
<dbReference type="Proteomes" id="UP000293952">
    <property type="component" value="Unassembled WGS sequence"/>
</dbReference>
<accession>A0A4Q4KE48</accession>
<evidence type="ECO:0000313" key="1">
    <source>
        <dbReference type="EMBL" id="RYM31332.1"/>
    </source>
</evidence>
<dbReference type="EMBL" id="SETE01000009">
    <property type="protein sequence ID" value="RYM31332.1"/>
    <property type="molecule type" value="Genomic_DNA"/>
</dbReference>
<organism evidence="1 2">
    <name type="scientific">Brumimicrobium glaciale</name>
    <dbReference type="NCBI Taxonomy" id="200475"/>
    <lineage>
        <taxon>Bacteria</taxon>
        <taxon>Pseudomonadati</taxon>
        <taxon>Bacteroidota</taxon>
        <taxon>Flavobacteriia</taxon>
        <taxon>Flavobacteriales</taxon>
        <taxon>Crocinitomicaceae</taxon>
        <taxon>Brumimicrobium</taxon>
    </lineage>
</organism>